<feature type="region of interest" description="Disordered" evidence="1">
    <location>
        <begin position="1"/>
        <end position="63"/>
    </location>
</feature>
<organism evidence="2 3">
    <name type="scientific">Ottowia oryzae</name>
    <dbReference type="NCBI Taxonomy" id="2109914"/>
    <lineage>
        <taxon>Bacteria</taxon>
        <taxon>Pseudomonadati</taxon>
        <taxon>Pseudomonadota</taxon>
        <taxon>Betaproteobacteria</taxon>
        <taxon>Burkholderiales</taxon>
        <taxon>Comamonadaceae</taxon>
        <taxon>Ottowia</taxon>
    </lineage>
</organism>
<dbReference type="AlphaFoldDB" id="A0A2S0MG21"/>
<dbReference type="RefSeq" id="WP_106703299.1">
    <property type="nucleotide sequence ID" value="NZ_CP027666.1"/>
</dbReference>
<evidence type="ECO:0000256" key="1">
    <source>
        <dbReference type="SAM" id="MobiDB-lite"/>
    </source>
</evidence>
<feature type="compositionally biased region" description="Pro residues" evidence="1">
    <location>
        <begin position="1"/>
        <end position="15"/>
    </location>
</feature>
<evidence type="ECO:0008006" key="4">
    <source>
        <dbReference type="Google" id="ProtNLM"/>
    </source>
</evidence>
<protein>
    <recommendedName>
        <fullName evidence="4">DUF2486 domain-containing protein</fullName>
    </recommendedName>
</protein>
<dbReference type="EMBL" id="CP027666">
    <property type="protein sequence ID" value="AVO34747.1"/>
    <property type="molecule type" value="Genomic_DNA"/>
</dbReference>
<evidence type="ECO:0000313" key="3">
    <source>
        <dbReference type="Proteomes" id="UP000239709"/>
    </source>
</evidence>
<reference evidence="2 3" key="1">
    <citation type="submission" date="2018-03" db="EMBL/GenBank/DDBJ databases">
        <title>Genome sequencing of Ottowia sp.</title>
        <authorList>
            <person name="Kim S.-J."/>
            <person name="Heo J."/>
            <person name="Kwon S.-W."/>
        </authorList>
    </citation>
    <scope>NUCLEOTIDE SEQUENCE [LARGE SCALE GENOMIC DNA]</scope>
    <source>
        <strain evidence="2 3">KADR8-3</strain>
    </source>
</reference>
<name>A0A2S0MG21_9BURK</name>
<evidence type="ECO:0000313" key="2">
    <source>
        <dbReference type="EMBL" id="AVO34747.1"/>
    </source>
</evidence>
<accession>A0A2S0MG21</accession>
<sequence>MPPPTMEQQPTPPTAPEAAPVHRPPPRNVPTLTEMVAADAERHSAQADAAPASPPAPATLPDASDLLALLGPDLDRQISEAIGRVLHEQLLGLNGRVQKAVAEVVREAVATAHTRGAHVSDVGKNP</sequence>
<dbReference type="KEGG" id="otk:C6570_11290"/>
<keyword evidence="3" id="KW-1185">Reference proteome</keyword>
<gene>
    <name evidence="2" type="ORF">C6570_11290</name>
</gene>
<proteinExistence type="predicted"/>
<dbReference type="Proteomes" id="UP000239709">
    <property type="component" value="Chromosome"/>
</dbReference>